<protein>
    <submittedName>
        <fullName evidence="1">WWE domain-containing protein</fullName>
    </submittedName>
</protein>
<reference evidence="1 2" key="1">
    <citation type="submission" date="2020-04" db="EMBL/GenBank/DDBJ databases">
        <title>Advantages and limits of metagenomic assembly and binning of a giant virus.</title>
        <authorList>
            <person name="Schulz F."/>
            <person name="Andreani J."/>
            <person name="Francis R."/>
            <person name="Boudjemaa H."/>
            <person name="Bou Khalil J.Y."/>
            <person name="Lee J."/>
            <person name="La Scola B."/>
            <person name="Woyke T."/>
        </authorList>
    </citation>
    <scope>NUCLEOTIDE SEQUENCE [LARGE SCALE GENOMIC DNA]</scope>
    <source>
        <strain evidence="1 2">FV1/VV64</strain>
    </source>
</reference>
<dbReference type="EMBL" id="MT418680">
    <property type="protein sequence ID" value="QKF93686.1"/>
    <property type="molecule type" value="Genomic_DNA"/>
</dbReference>
<evidence type="ECO:0000313" key="1">
    <source>
        <dbReference type="EMBL" id="QKF93686.1"/>
    </source>
</evidence>
<dbReference type="Gene3D" id="3.30.720.50">
    <property type="match status" value="1"/>
</dbReference>
<sequence length="238" mass="28135">MTVCRSCKDISNLPFEFTSDNIYCFLCILPMILSNNISSELKKQLHIKYCSKLLNIQNVYNQNVQENQYIWVYSSNFHNTWWCYDSICNRKLQLIYENYQRNQLILSENKMNNTTIKLKYKSKDNLNDILNNKLDEDEKYVIIDNNINSSDYVSFDDCDTTTSTANDVKRDITYTIHINSVDYRIDFDSMKQINMIDPWKKRSINRIHIPNELVSTTIYDIISYLKSNNVIGIAGQKF</sequence>
<dbReference type="Proteomes" id="UP001162001">
    <property type="component" value="Segment"/>
</dbReference>
<organism evidence="1 2">
    <name type="scientific">Fadolivirus FV1/VV64</name>
    <dbReference type="NCBI Taxonomy" id="3070911"/>
    <lineage>
        <taxon>Viruses</taxon>
        <taxon>Varidnaviria</taxon>
        <taxon>Bamfordvirae</taxon>
        <taxon>Nucleocytoviricota</taxon>
        <taxon>Megaviricetes</taxon>
        <taxon>Imitervirales</taxon>
        <taxon>Mimiviridae</taxon>
        <taxon>Klosneuvirinae</taxon>
        <taxon>Fadolivirus</taxon>
        <taxon>Fadolivirus algeromassiliense</taxon>
    </lineage>
</organism>
<gene>
    <name evidence="1" type="ORF">Fadolivirus_1_228</name>
</gene>
<dbReference type="InterPro" id="IPR037197">
    <property type="entry name" value="WWE_dom_sf"/>
</dbReference>
<keyword evidence="2" id="KW-1185">Reference proteome</keyword>
<proteinExistence type="predicted"/>
<accession>A0A7D3QV68</accession>
<dbReference type="SUPFAM" id="SSF117839">
    <property type="entry name" value="WWE domain"/>
    <property type="match status" value="1"/>
</dbReference>
<evidence type="ECO:0000313" key="2">
    <source>
        <dbReference type="Proteomes" id="UP001162001"/>
    </source>
</evidence>
<name>A0A7D3QV68_9VIRU</name>